<evidence type="ECO:0000256" key="10">
    <source>
        <dbReference type="ARBA" id="ARBA00022884"/>
    </source>
</evidence>
<dbReference type="GO" id="GO:0000049">
    <property type="term" value="F:tRNA binding"/>
    <property type="evidence" value="ECO:0007669"/>
    <property type="project" value="UniProtKB-KW"/>
</dbReference>
<comment type="similarity">
    <text evidence="2 11">Belongs to the tRNA nucleotidyltransferase/poly(A) polymerase family.</text>
</comment>
<dbReference type="InterPro" id="IPR032810">
    <property type="entry name" value="CCA-adding_enz_C"/>
</dbReference>
<feature type="domain" description="tRNA nucleotidyltransferase/poly(A) polymerase RNA and SrmB- binding" evidence="13">
    <location>
        <begin position="163"/>
        <end position="222"/>
    </location>
</feature>
<dbReference type="SUPFAM" id="SSF81891">
    <property type="entry name" value="Poly A polymerase C-terminal region-like"/>
    <property type="match status" value="1"/>
</dbReference>
<name>A0A2T1M189_9CHRO</name>
<protein>
    <submittedName>
        <fullName evidence="15">[cytidine(C)-cytidine(C)-adenosine (A)]-adding enzyme</fullName>
    </submittedName>
</protein>
<dbReference type="Pfam" id="PF12627">
    <property type="entry name" value="PolyA_pol_RNAbd"/>
    <property type="match status" value="1"/>
</dbReference>
<evidence type="ECO:0000256" key="6">
    <source>
        <dbReference type="ARBA" id="ARBA00022695"/>
    </source>
</evidence>
<comment type="cofactor">
    <cofactor evidence="1">
        <name>Mg(2+)</name>
        <dbReference type="ChEBI" id="CHEBI:18420"/>
    </cofactor>
</comment>
<dbReference type="AlphaFoldDB" id="A0A2T1M189"/>
<dbReference type="Pfam" id="PF01743">
    <property type="entry name" value="PolyA_pol"/>
    <property type="match status" value="1"/>
</dbReference>
<dbReference type="RefSeq" id="WP_106455811.1">
    <property type="nucleotide sequence ID" value="NZ_PXOH01000004.1"/>
</dbReference>
<dbReference type="GO" id="GO:0008033">
    <property type="term" value="P:tRNA processing"/>
    <property type="evidence" value="ECO:0007669"/>
    <property type="project" value="UniProtKB-KW"/>
</dbReference>
<evidence type="ECO:0000256" key="1">
    <source>
        <dbReference type="ARBA" id="ARBA00001946"/>
    </source>
</evidence>
<feature type="domain" description="CCA-adding enzyme C-terminal" evidence="14">
    <location>
        <begin position="248"/>
        <end position="399"/>
    </location>
</feature>
<reference evidence="15 16" key="2">
    <citation type="submission" date="2018-03" db="EMBL/GenBank/DDBJ databases">
        <authorList>
            <person name="Keele B.F."/>
        </authorList>
    </citation>
    <scope>NUCLEOTIDE SEQUENCE [LARGE SCALE GENOMIC DNA]</scope>
    <source>
        <strain evidence="15 16">CCALA 016</strain>
    </source>
</reference>
<accession>A0A2T1M189</accession>
<evidence type="ECO:0000256" key="8">
    <source>
        <dbReference type="ARBA" id="ARBA00022741"/>
    </source>
</evidence>
<proteinExistence type="inferred from homology"/>
<feature type="domain" description="Poly A polymerase head" evidence="12">
    <location>
        <begin position="26"/>
        <end position="137"/>
    </location>
</feature>
<evidence type="ECO:0000256" key="4">
    <source>
        <dbReference type="ARBA" id="ARBA00022679"/>
    </source>
</evidence>
<dbReference type="PANTHER" id="PTHR47545">
    <property type="entry name" value="MULTIFUNCTIONAL CCA PROTEIN"/>
    <property type="match status" value="1"/>
</dbReference>
<evidence type="ECO:0000259" key="12">
    <source>
        <dbReference type="Pfam" id="PF01743"/>
    </source>
</evidence>
<keyword evidence="5" id="KW-0819">tRNA processing</keyword>
<dbReference type="InterPro" id="IPR043519">
    <property type="entry name" value="NT_sf"/>
</dbReference>
<dbReference type="Proteomes" id="UP000239001">
    <property type="component" value="Unassembled WGS sequence"/>
</dbReference>
<evidence type="ECO:0000313" key="16">
    <source>
        <dbReference type="Proteomes" id="UP000239001"/>
    </source>
</evidence>
<evidence type="ECO:0000256" key="5">
    <source>
        <dbReference type="ARBA" id="ARBA00022694"/>
    </source>
</evidence>
<keyword evidence="10 11" id="KW-0694">RNA-binding</keyword>
<evidence type="ECO:0000259" key="13">
    <source>
        <dbReference type="Pfam" id="PF12627"/>
    </source>
</evidence>
<dbReference type="InterPro" id="IPR032828">
    <property type="entry name" value="PolyA_RNA-bd"/>
</dbReference>
<reference evidence="15 16" key="1">
    <citation type="submission" date="2018-03" db="EMBL/GenBank/DDBJ databases">
        <title>The ancient ancestry and fast evolution of plastids.</title>
        <authorList>
            <person name="Moore K.R."/>
            <person name="Magnabosco C."/>
            <person name="Momper L."/>
            <person name="Gold D.A."/>
            <person name="Bosak T."/>
            <person name="Fournier G.P."/>
        </authorList>
    </citation>
    <scope>NUCLEOTIDE SEQUENCE [LARGE SCALE GENOMIC DNA]</scope>
    <source>
        <strain evidence="15 16">CCALA 016</strain>
    </source>
</reference>
<dbReference type="EMBL" id="PXOH01000004">
    <property type="protein sequence ID" value="PSF38369.1"/>
    <property type="molecule type" value="Genomic_DNA"/>
</dbReference>
<keyword evidence="7" id="KW-0479">Metal-binding</keyword>
<evidence type="ECO:0000256" key="2">
    <source>
        <dbReference type="ARBA" id="ARBA00007265"/>
    </source>
</evidence>
<keyword evidence="8" id="KW-0547">Nucleotide-binding</keyword>
<keyword evidence="4 11" id="KW-0808">Transferase</keyword>
<evidence type="ECO:0000259" key="14">
    <source>
        <dbReference type="Pfam" id="PF13735"/>
    </source>
</evidence>
<dbReference type="GO" id="GO:0046872">
    <property type="term" value="F:metal ion binding"/>
    <property type="evidence" value="ECO:0007669"/>
    <property type="project" value="UniProtKB-KW"/>
</dbReference>
<dbReference type="Gene3D" id="3.30.460.10">
    <property type="entry name" value="Beta Polymerase, domain 2"/>
    <property type="match status" value="1"/>
</dbReference>
<sequence>MVRYEKIDTLRFSELPFSLDWLSSDTYLVGGAVRDALLCRKKEYIDLDFVIPEFALCTAKKIANHYNAGFVVLDQERQIARVVFPQGTVDFAQQEGNTLEKDLQRRDFTINAIAYNLHTQTLIDPLNGLEDLKRGIIKMVSSANLEDDPLRLLRAYRQAAQLNFKIDYETRSTICRLAPLVGKVAAERFQSELNYLLRNALGNYWLAIAWEDHVLEYWLKNITQLSLDKISHLESTAQILSQKLAYSFQFTSEIILTVKLTCLVCPIPEEAELELNKIKYSRNDIRTITTILRTFSQLKDVSIDKSLRQQYFLFQSTGNIFPYLALFALLHKVDLDWIIFLMNRYLDPLDPVAHPKPLVKGNDLIQCLKIPPSPKIGKLLTELQIAQIEGKITTADEAIQLAKNWLILDVL</sequence>
<dbReference type="Pfam" id="PF13735">
    <property type="entry name" value="tRNA_NucTran2_2"/>
    <property type="match status" value="1"/>
</dbReference>
<organism evidence="15 16">
    <name type="scientific">Aphanothece hegewaldii CCALA 016</name>
    <dbReference type="NCBI Taxonomy" id="2107694"/>
    <lineage>
        <taxon>Bacteria</taxon>
        <taxon>Bacillati</taxon>
        <taxon>Cyanobacteriota</taxon>
        <taxon>Cyanophyceae</taxon>
        <taxon>Oscillatoriophycideae</taxon>
        <taxon>Chroococcales</taxon>
        <taxon>Aphanothecaceae</taxon>
        <taxon>Aphanothece</taxon>
    </lineage>
</organism>
<evidence type="ECO:0000256" key="3">
    <source>
        <dbReference type="ARBA" id="ARBA00022555"/>
    </source>
</evidence>
<dbReference type="CDD" id="cd05398">
    <property type="entry name" value="NT_ClassII-CCAase"/>
    <property type="match status" value="1"/>
</dbReference>
<evidence type="ECO:0000256" key="11">
    <source>
        <dbReference type="RuleBase" id="RU003953"/>
    </source>
</evidence>
<dbReference type="PANTHER" id="PTHR47545:SF2">
    <property type="entry name" value="CC-ADDING TRNA NUCLEOTIDYLTRANSFERASE"/>
    <property type="match status" value="1"/>
</dbReference>
<keyword evidence="16" id="KW-1185">Reference proteome</keyword>
<dbReference type="InterPro" id="IPR002646">
    <property type="entry name" value="PolA_pol_head_dom"/>
</dbReference>
<dbReference type="OrthoDB" id="9805698at2"/>
<keyword evidence="6" id="KW-0548">Nucleotidyltransferase</keyword>
<evidence type="ECO:0000313" key="15">
    <source>
        <dbReference type="EMBL" id="PSF38369.1"/>
    </source>
</evidence>
<evidence type="ECO:0000256" key="9">
    <source>
        <dbReference type="ARBA" id="ARBA00022842"/>
    </source>
</evidence>
<keyword evidence="3" id="KW-0820">tRNA-binding</keyword>
<dbReference type="GO" id="GO:0016779">
    <property type="term" value="F:nucleotidyltransferase activity"/>
    <property type="evidence" value="ECO:0007669"/>
    <property type="project" value="UniProtKB-KW"/>
</dbReference>
<dbReference type="Gene3D" id="1.10.3090.10">
    <property type="entry name" value="cca-adding enzyme, domain 2"/>
    <property type="match status" value="1"/>
</dbReference>
<keyword evidence="9" id="KW-0460">Magnesium</keyword>
<dbReference type="GO" id="GO:0000166">
    <property type="term" value="F:nucleotide binding"/>
    <property type="evidence" value="ECO:0007669"/>
    <property type="project" value="UniProtKB-KW"/>
</dbReference>
<comment type="caution">
    <text evidence="15">The sequence shown here is derived from an EMBL/GenBank/DDBJ whole genome shotgun (WGS) entry which is preliminary data.</text>
</comment>
<evidence type="ECO:0000256" key="7">
    <source>
        <dbReference type="ARBA" id="ARBA00022723"/>
    </source>
</evidence>
<dbReference type="InterPro" id="IPR050124">
    <property type="entry name" value="tRNA_CCA-adding_enzyme"/>
</dbReference>
<dbReference type="SUPFAM" id="SSF81301">
    <property type="entry name" value="Nucleotidyltransferase"/>
    <property type="match status" value="1"/>
</dbReference>
<gene>
    <name evidence="15" type="ORF">C7H19_05095</name>
</gene>